<organism evidence="2 3">
    <name type="scientific">Lophium mytilinum</name>
    <dbReference type="NCBI Taxonomy" id="390894"/>
    <lineage>
        <taxon>Eukaryota</taxon>
        <taxon>Fungi</taxon>
        <taxon>Dikarya</taxon>
        <taxon>Ascomycota</taxon>
        <taxon>Pezizomycotina</taxon>
        <taxon>Dothideomycetes</taxon>
        <taxon>Pleosporomycetidae</taxon>
        <taxon>Mytilinidiales</taxon>
        <taxon>Mytilinidiaceae</taxon>
        <taxon>Lophium</taxon>
    </lineage>
</organism>
<dbReference type="SUPFAM" id="SSF53474">
    <property type="entry name" value="alpha/beta-Hydrolases"/>
    <property type="match status" value="1"/>
</dbReference>
<dbReference type="Gene3D" id="3.40.50.1820">
    <property type="entry name" value="alpha/beta hydrolase"/>
    <property type="match status" value="1"/>
</dbReference>
<accession>A0A6A6QBT3</accession>
<sequence>MGEKFSSRDKSYTESTSVPWHDGVRFFTKRWIPRDPSPPRALVIFLHGFAEHVERYDHVWPRFAAQGIEVFGYDQRGFGRSGPRYGDTTLEKQVADLAYAIRTERKGLDERFEKRTVPIYLYGHSMGGGIILTLMTRPRSKREKSPDVRNMISGVICGAPWILRKDLPPFEVLLIAPVVTWIYPNLRLTKILKTDHLTSDPEIAENIQSDPSFRGDIFIKTVSGMLCEGYKILSDGYKSWPENLPILISHGEKDISTSPEASRNFIEKLGVQDKEFKSWPDMLHAGHNERAELRDPFLEYSVRWLESRTPMSKGTAWE</sequence>
<keyword evidence="2" id="KW-0378">Hydrolase</keyword>
<dbReference type="Pfam" id="PF12146">
    <property type="entry name" value="Hydrolase_4"/>
    <property type="match status" value="1"/>
</dbReference>
<name>A0A6A6QBT3_9PEZI</name>
<dbReference type="EMBL" id="MU004198">
    <property type="protein sequence ID" value="KAF2489732.1"/>
    <property type="molecule type" value="Genomic_DNA"/>
</dbReference>
<evidence type="ECO:0000313" key="2">
    <source>
        <dbReference type="EMBL" id="KAF2489732.1"/>
    </source>
</evidence>
<dbReference type="GO" id="GO:0016787">
    <property type="term" value="F:hydrolase activity"/>
    <property type="evidence" value="ECO:0007669"/>
    <property type="project" value="UniProtKB-KW"/>
</dbReference>
<dbReference type="AlphaFoldDB" id="A0A6A6QBT3"/>
<keyword evidence="3" id="KW-1185">Reference proteome</keyword>
<evidence type="ECO:0000313" key="3">
    <source>
        <dbReference type="Proteomes" id="UP000799750"/>
    </source>
</evidence>
<evidence type="ECO:0000259" key="1">
    <source>
        <dbReference type="Pfam" id="PF12146"/>
    </source>
</evidence>
<dbReference type="InterPro" id="IPR051044">
    <property type="entry name" value="MAG_DAG_Lipase"/>
</dbReference>
<proteinExistence type="predicted"/>
<dbReference type="InterPro" id="IPR022742">
    <property type="entry name" value="Hydrolase_4"/>
</dbReference>
<dbReference type="PANTHER" id="PTHR11614">
    <property type="entry name" value="PHOSPHOLIPASE-RELATED"/>
    <property type="match status" value="1"/>
</dbReference>
<dbReference type="Proteomes" id="UP000799750">
    <property type="component" value="Unassembled WGS sequence"/>
</dbReference>
<reference evidence="2" key="1">
    <citation type="journal article" date="2020" name="Stud. Mycol.">
        <title>101 Dothideomycetes genomes: a test case for predicting lifestyles and emergence of pathogens.</title>
        <authorList>
            <person name="Haridas S."/>
            <person name="Albert R."/>
            <person name="Binder M."/>
            <person name="Bloem J."/>
            <person name="Labutti K."/>
            <person name="Salamov A."/>
            <person name="Andreopoulos B."/>
            <person name="Baker S."/>
            <person name="Barry K."/>
            <person name="Bills G."/>
            <person name="Bluhm B."/>
            <person name="Cannon C."/>
            <person name="Castanera R."/>
            <person name="Culley D."/>
            <person name="Daum C."/>
            <person name="Ezra D."/>
            <person name="Gonzalez J."/>
            <person name="Henrissat B."/>
            <person name="Kuo A."/>
            <person name="Liang C."/>
            <person name="Lipzen A."/>
            <person name="Lutzoni F."/>
            <person name="Magnuson J."/>
            <person name="Mondo S."/>
            <person name="Nolan M."/>
            <person name="Ohm R."/>
            <person name="Pangilinan J."/>
            <person name="Park H.-J."/>
            <person name="Ramirez L."/>
            <person name="Alfaro M."/>
            <person name="Sun H."/>
            <person name="Tritt A."/>
            <person name="Yoshinaga Y."/>
            <person name="Zwiers L.-H."/>
            <person name="Turgeon B."/>
            <person name="Goodwin S."/>
            <person name="Spatafora J."/>
            <person name="Crous P."/>
            <person name="Grigoriev I."/>
        </authorList>
    </citation>
    <scope>NUCLEOTIDE SEQUENCE</scope>
    <source>
        <strain evidence="2">CBS 269.34</strain>
    </source>
</reference>
<dbReference type="OrthoDB" id="2498029at2759"/>
<dbReference type="InterPro" id="IPR029058">
    <property type="entry name" value="AB_hydrolase_fold"/>
</dbReference>
<protein>
    <submittedName>
        <fullName evidence="2">Alpha/beta-hydrolase</fullName>
    </submittedName>
</protein>
<gene>
    <name evidence="2" type="ORF">BU16DRAFT_163570</name>
</gene>
<feature type="domain" description="Serine aminopeptidase S33" evidence="1">
    <location>
        <begin position="38"/>
        <end position="290"/>
    </location>
</feature>